<name>A0A3S0J8Q3_9GAMM</name>
<accession>A0A3S0J8Q3</accession>
<dbReference type="EMBL" id="RXNU01000002">
    <property type="protein sequence ID" value="RTR40224.1"/>
    <property type="molecule type" value="Genomic_DNA"/>
</dbReference>
<organism evidence="2 3">
    <name type="scientific">Shewanella canadensis</name>
    <dbReference type="NCBI Taxonomy" id="271096"/>
    <lineage>
        <taxon>Bacteria</taxon>
        <taxon>Pseudomonadati</taxon>
        <taxon>Pseudomonadota</taxon>
        <taxon>Gammaproteobacteria</taxon>
        <taxon>Alteromonadales</taxon>
        <taxon>Shewanellaceae</taxon>
        <taxon>Shewanella</taxon>
    </lineage>
</organism>
<comment type="caution">
    <text evidence="2">The sequence shown here is derived from an EMBL/GenBank/DDBJ whole genome shotgun (WGS) entry which is preliminary data.</text>
</comment>
<dbReference type="RefSeq" id="WP_126519292.1">
    <property type="nucleotide sequence ID" value="NZ_RXNU01000002.1"/>
</dbReference>
<sequence>MKLREIDKNIYKKNLNIVSVGLVAGLIILSLAFGTALIAIFGVDTSLANAAASESTGNFYLNLLGVILAAVVCGGGLWRIKDNPFLAEVYYVWRLKALHNRIYRRLKIIKSAAGADNLDALITLSFYYTSQKQVYLLDNNTLTMPKLELDIAQLEETITGLGLSVSPDMFEESMLSELKTES</sequence>
<keyword evidence="1" id="KW-0812">Transmembrane</keyword>
<dbReference type="Proteomes" id="UP000267448">
    <property type="component" value="Unassembled WGS sequence"/>
</dbReference>
<feature type="transmembrane region" description="Helical" evidence="1">
    <location>
        <begin position="59"/>
        <end position="78"/>
    </location>
</feature>
<dbReference type="AlphaFoldDB" id="A0A3S0J8Q3"/>
<keyword evidence="1" id="KW-0472">Membrane</keyword>
<keyword evidence="1" id="KW-1133">Transmembrane helix</keyword>
<protein>
    <submittedName>
        <fullName evidence="2">DUF3087 domain-containing protein</fullName>
    </submittedName>
</protein>
<feature type="transmembrane region" description="Helical" evidence="1">
    <location>
        <begin position="20"/>
        <end position="43"/>
    </location>
</feature>
<dbReference type="OrthoDB" id="6118114at2"/>
<dbReference type="Pfam" id="PF11286">
    <property type="entry name" value="DUF3087"/>
    <property type="match status" value="1"/>
</dbReference>
<gene>
    <name evidence="2" type="ORF">EKG38_05780</name>
</gene>
<keyword evidence="3" id="KW-1185">Reference proteome</keyword>
<evidence type="ECO:0000313" key="2">
    <source>
        <dbReference type="EMBL" id="RTR40224.1"/>
    </source>
</evidence>
<dbReference type="InterPro" id="IPR021438">
    <property type="entry name" value="DUF3087"/>
</dbReference>
<evidence type="ECO:0000256" key="1">
    <source>
        <dbReference type="SAM" id="Phobius"/>
    </source>
</evidence>
<reference evidence="2 3" key="1">
    <citation type="submission" date="2018-12" db="EMBL/GenBank/DDBJ databases">
        <authorList>
            <person name="Yu L."/>
        </authorList>
    </citation>
    <scope>NUCLEOTIDE SEQUENCE [LARGE SCALE GENOMIC DNA]</scope>
    <source>
        <strain evidence="2 3">HAW-EB2</strain>
    </source>
</reference>
<evidence type="ECO:0000313" key="3">
    <source>
        <dbReference type="Proteomes" id="UP000267448"/>
    </source>
</evidence>
<proteinExistence type="predicted"/>